<dbReference type="Proteomes" id="UP001442494">
    <property type="component" value="Unassembled WGS sequence"/>
</dbReference>
<dbReference type="PANTHER" id="PTHR34351:SF1">
    <property type="entry name" value="SLR1927 PROTEIN"/>
    <property type="match status" value="1"/>
</dbReference>
<reference evidence="3 4" key="1">
    <citation type="submission" date="2022-04" db="EMBL/GenBank/DDBJ databases">
        <title>Positive selection, recombination, and allopatry shape intraspecific diversity of widespread and dominant cyanobacteria.</title>
        <authorList>
            <person name="Wei J."/>
            <person name="Shu W."/>
            <person name="Hu C."/>
        </authorList>
    </citation>
    <scope>NUCLEOTIDE SEQUENCE [LARGE SCALE GENOMIC DNA]</scope>
    <source>
        <strain evidence="3 4">GB2-A5</strain>
    </source>
</reference>
<accession>A0ABV0JQA7</accession>
<comment type="caution">
    <text evidence="3">The sequence shown here is derived from an EMBL/GenBank/DDBJ whole genome shotgun (WGS) entry which is preliminary data.</text>
</comment>
<feature type="domain" description="DUF58" evidence="2">
    <location>
        <begin position="215"/>
        <end position="279"/>
    </location>
</feature>
<evidence type="ECO:0000313" key="3">
    <source>
        <dbReference type="EMBL" id="MEP0865577.1"/>
    </source>
</evidence>
<evidence type="ECO:0000313" key="4">
    <source>
        <dbReference type="Proteomes" id="UP001442494"/>
    </source>
</evidence>
<proteinExistence type="predicted"/>
<gene>
    <name evidence="3" type="ORF">NDI37_13980</name>
</gene>
<dbReference type="RefSeq" id="WP_190426059.1">
    <property type="nucleotide sequence ID" value="NZ_JAMPKK010000028.1"/>
</dbReference>
<keyword evidence="1" id="KW-0812">Transmembrane</keyword>
<keyword evidence="1" id="KW-1133">Transmembrane helix</keyword>
<sequence>MKNVDRMAEWLETRWVKPAYAGGILLAIAICFFGAATNTMAGWLYVISGVMLAIVGLSAILPARSLKSLRVNRRPIQPVSVGDELTIELDIENPVDKSQNLLQIQDDLPFVLGKPVHTPIETIPPKSIHHWIYYQPAQKRGVYRWMTVQLKTAAPLGLFWCRRDRQVPATAFVYPTVLPLINCPLIDEIGQDTSPQFLSIDRRSQAATEGVTRTLRPYRVGDPTRLIHWRTSARLGQFQVRELETFTGGQEVIICLDSASVWNPEDFEQAVIAAASLYFYASGRQLNVKLWTALTGLVQGHRVVLETLAATYAGEDAIAVSPPNLPLIWLTQNPVTLTALPPASRWVLWMPSSTEPATPVNRNSPGIIINTEQPLQVQLQSPLR</sequence>
<keyword evidence="4" id="KW-1185">Reference proteome</keyword>
<dbReference type="PANTHER" id="PTHR34351">
    <property type="entry name" value="SLR1927 PROTEIN-RELATED"/>
    <property type="match status" value="1"/>
</dbReference>
<dbReference type="InterPro" id="IPR002881">
    <property type="entry name" value="DUF58"/>
</dbReference>
<feature type="transmembrane region" description="Helical" evidence="1">
    <location>
        <begin position="43"/>
        <end position="63"/>
    </location>
</feature>
<evidence type="ECO:0000259" key="2">
    <source>
        <dbReference type="Pfam" id="PF01882"/>
    </source>
</evidence>
<organism evidence="3 4">
    <name type="scientific">Funiculus sociatus GB2-A5</name>
    <dbReference type="NCBI Taxonomy" id="2933946"/>
    <lineage>
        <taxon>Bacteria</taxon>
        <taxon>Bacillati</taxon>
        <taxon>Cyanobacteriota</taxon>
        <taxon>Cyanophyceae</taxon>
        <taxon>Coleofasciculales</taxon>
        <taxon>Coleofasciculaceae</taxon>
        <taxon>Funiculus</taxon>
    </lineage>
</organism>
<protein>
    <submittedName>
        <fullName evidence="3">DUF58 domain-containing protein</fullName>
    </submittedName>
</protein>
<name>A0ABV0JQA7_9CYAN</name>
<keyword evidence="1" id="KW-0472">Membrane</keyword>
<feature type="transmembrane region" description="Helical" evidence="1">
    <location>
        <begin position="20"/>
        <end position="37"/>
    </location>
</feature>
<evidence type="ECO:0000256" key="1">
    <source>
        <dbReference type="SAM" id="Phobius"/>
    </source>
</evidence>
<dbReference type="EMBL" id="JAMPKK010000028">
    <property type="protein sequence ID" value="MEP0865577.1"/>
    <property type="molecule type" value="Genomic_DNA"/>
</dbReference>
<dbReference type="Pfam" id="PF01882">
    <property type="entry name" value="DUF58"/>
    <property type="match status" value="1"/>
</dbReference>